<feature type="chain" id="PRO_5009788100" description="Transporter" evidence="1">
    <location>
        <begin position="23"/>
        <end position="274"/>
    </location>
</feature>
<sequence>MKPFVLLVATVFMSLLVPRAFAEDCDAECQALRNAQDPLADVRAIMTDNTIAFGTADEQTGYGFQIQPVYSIPTENGFNFIARGVIPVVGVHNGAAFPKLGPDQIGGSGYTWGLSDIVLQGFVVPQLENAPIKFGFGPQVSLRSRTDDAVAGPGWGAGLAAVAFGFAGNLSYGGIVGHHWGEDNFNLTTVQPIVFYNTEFLGGSYIGYNNSITYNWTANAGDRWQVPVGLTVGKTFLLDGGYAVDANLGGYALAAHPNGGADAQFKFGVSVFFP</sequence>
<feature type="signal peptide" evidence="1">
    <location>
        <begin position="1"/>
        <end position="22"/>
    </location>
</feature>
<keyword evidence="1" id="KW-0732">Signal</keyword>
<dbReference type="AlphaFoldDB" id="A0A0M7AT59"/>
<evidence type="ECO:0000256" key="1">
    <source>
        <dbReference type="SAM" id="SignalP"/>
    </source>
</evidence>
<dbReference type="EMBL" id="CXWC01000015">
    <property type="protein sequence ID" value="CTQ78318.1"/>
    <property type="molecule type" value="Genomic_DNA"/>
</dbReference>
<dbReference type="STRING" id="311410.LA5095_04989"/>
<proteinExistence type="predicted"/>
<keyword evidence="3" id="KW-1185">Reference proteome</keyword>
<gene>
    <name evidence="2" type="ORF">LA5096_05564</name>
</gene>
<dbReference type="RefSeq" id="WP_055119989.1">
    <property type="nucleotide sequence ID" value="NZ_CXWA01000009.1"/>
</dbReference>
<protein>
    <recommendedName>
        <fullName evidence="4">Transporter</fullName>
    </recommendedName>
</protein>
<accession>A0A0M7AT59</accession>
<name>A0A0M7AT59_9HYPH</name>
<evidence type="ECO:0000313" key="3">
    <source>
        <dbReference type="Proteomes" id="UP000049983"/>
    </source>
</evidence>
<dbReference type="OrthoDB" id="9809066at2"/>
<organism evidence="2 3">
    <name type="scientific">Roseibium album</name>
    <dbReference type="NCBI Taxonomy" id="311410"/>
    <lineage>
        <taxon>Bacteria</taxon>
        <taxon>Pseudomonadati</taxon>
        <taxon>Pseudomonadota</taxon>
        <taxon>Alphaproteobacteria</taxon>
        <taxon>Hyphomicrobiales</taxon>
        <taxon>Stappiaceae</taxon>
        <taxon>Roseibium</taxon>
    </lineage>
</organism>
<evidence type="ECO:0000313" key="2">
    <source>
        <dbReference type="EMBL" id="CTQ78318.1"/>
    </source>
</evidence>
<evidence type="ECO:0008006" key="4">
    <source>
        <dbReference type="Google" id="ProtNLM"/>
    </source>
</evidence>
<reference evidence="3" key="1">
    <citation type="submission" date="2015-07" db="EMBL/GenBank/DDBJ databases">
        <authorList>
            <person name="Rodrigo-Torres Lidia"/>
            <person name="Arahal R.David."/>
        </authorList>
    </citation>
    <scope>NUCLEOTIDE SEQUENCE [LARGE SCALE GENOMIC DNA]</scope>
    <source>
        <strain evidence="3">CECT 5096</strain>
    </source>
</reference>
<dbReference type="GeneID" id="97672808"/>
<dbReference type="Proteomes" id="UP000049983">
    <property type="component" value="Unassembled WGS sequence"/>
</dbReference>